<dbReference type="Pfam" id="PF00015">
    <property type="entry name" value="MCPsignal"/>
    <property type="match status" value="1"/>
</dbReference>
<reference evidence="6 7" key="1">
    <citation type="submission" date="2011-06" db="EMBL/GenBank/DDBJ databases">
        <title>The complete genome of Spirochaeta thermophila DSM 6578.</title>
        <authorList>
            <consortium name="US DOE Joint Genome Institute (JGI-PGF)"/>
            <person name="Lucas S."/>
            <person name="Lapidus A."/>
            <person name="Bruce D."/>
            <person name="Goodwin L."/>
            <person name="Pitluck S."/>
            <person name="Peters L."/>
            <person name="Kyrpides N."/>
            <person name="Mavromatis K."/>
            <person name="Ivanova N."/>
            <person name="Mikailova N."/>
            <person name="Pagani I."/>
            <person name="Chertkov O."/>
            <person name="Detter J.C."/>
            <person name="Tapia R."/>
            <person name="Han C."/>
            <person name="Land M."/>
            <person name="Hauser L."/>
            <person name="Markowitz V."/>
            <person name="Cheng J.-F."/>
            <person name="Hugenholtz P."/>
            <person name="Woyke T."/>
            <person name="Wu D."/>
            <person name="Spring S."/>
            <person name="Merkhoffer B."/>
            <person name="Schneider S."/>
            <person name="Klenk H.-P."/>
            <person name="Eisen J.A."/>
        </authorList>
    </citation>
    <scope>NUCLEOTIDE SEQUENCE [LARGE SCALE GENOMIC DNA]</scope>
    <source>
        <strain evidence="7">ATCC 700085 / DSM 6578 / Z-1203</strain>
    </source>
</reference>
<evidence type="ECO:0000256" key="2">
    <source>
        <dbReference type="ARBA" id="ARBA00029447"/>
    </source>
</evidence>
<dbReference type="OrthoDB" id="319733at2"/>
<keyword evidence="3" id="KW-0807">Transducer</keyword>
<dbReference type="Proteomes" id="UP000007254">
    <property type="component" value="Chromosome"/>
</dbReference>
<dbReference type="HOGENOM" id="CLU_000445_107_18_12"/>
<evidence type="ECO:0000256" key="4">
    <source>
        <dbReference type="SAM" id="Phobius"/>
    </source>
</evidence>
<evidence type="ECO:0000313" key="6">
    <source>
        <dbReference type="EMBL" id="AEJ61919.1"/>
    </source>
</evidence>
<keyword evidence="7" id="KW-1185">Reference proteome</keyword>
<proteinExistence type="inferred from homology"/>
<dbReference type="Gene3D" id="1.10.287.950">
    <property type="entry name" value="Methyl-accepting chemotaxis protein"/>
    <property type="match status" value="1"/>
</dbReference>
<dbReference type="InterPro" id="IPR051310">
    <property type="entry name" value="MCP_chemotaxis"/>
</dbReference>
<keyword evidence="4" id="KW-0472">Membrane</keyword>
<dbReference type="PANTHER" id="PTHR43531:SF11">
    <property type="entry name" value="METHYL-ACCEPTING CHEMOTAXIS PROTEIN 3"/>
    <property type="match status" value="1"/>
</dbReference>
<dbReference type="KEGG" id="stq:Spith_1659"/>
<keyword evidence="4" id="KW-1133">Transmembrane helix</keyword>
<dbReference type="PANTHER" id="PTHR43531">
    <property type="entry name" value="PROTEIN ICFG"/>
    <property type="match status" value="1"/>
</dbReference>
<evidence type="ECO:0000259" key="5">
    <source>
        <dbReference type="PROSITE" id="PS50111"/>
    </source>
</evidence>
<keyword evidence="4" id="KW-0812">Transmembrane</keyword>
<dbReference type="PROSITE" id="PS50111">
    <property type="entry name" value="CHEMOTAXIS_TRANSDUC_2"/>
    <property type="match status" value="1"/>
</dbReference>
<keyword evidence="1" id="KW-0145">Chemotaxis</keyword>
<dbReference type="InterPro" id="IPR004089">
    <property type="entry name" value="MCPsignal_dom"/>
</dbReference>
<feature type="transmembrane region" description="Helical" evidence="4">
    <location>
        <begin position="208"/>
        <end position="229"/>
    </location>
</feature>
<dbReference type="SMART" id="SM00283">
    <property type="entry name" value="MA"/>
    <property type="match status" value="1"/>
</dbReference>
<evidence type="ECO:0000256" key="1">
    <source>
        <dbReference type="ARBA" id="ARBA00022500"/>
    </source>
</evidence>
<dbReference type="EMBL" id="CP002903">
    <property type="protein sequence ID" value="AEJ61919.1"/>
    <property type="molecule type" value="Genomic_DNA"/>
</dbReference>
<protein>
    <submittedName>
        <fullName evidence="6">Methyl-accepting chemotaxis sensory transducer</fullName>
    </submittedName>
</protein>
<dbReference type="AlphaFoldDB" id="G0GBB0"/>
<evidence type="ECO:0000313" key="7">
    <source>
        <dbReference type="Proteomes" id="UP000007254"/>
    </source>
</evidence>
<name>G0GBB0_WINT7</name>
<gene>
    <name evidence="6" type="ordered locus">Spith_1659</name>
</gene>
<dbReference type="GO" id="GO:0006935">
    <property type="term" value="P:chemotaxis"/>
    <property type="evidence" value="ECO:0007669"/>
    <property type="project" value="UniProtKB-KW"/>
</dbReference>
<dbReference type="STRING" id="869211.Spith_1659"/>
<organism evidence="6 7">
    <name type="scientific">Winmispira thermophila (strain ATCC 700085 / DSM 6578 / Z-1203)</name>
    <name type="common">Spirochaeta thermophila</name>
    <dbReference type="NCBI Taxonomy" id="869211"/>
    <lineage>
        <taxon>Bacteria</taxon>
        <taxon>Pseudomonadati</taxon>
        <taxon>Spirochaetota</taxon>
        <taxon>Spirochaetia</taxon>
        <taxon>Winmispirales</taxon>
        <taxon>Winmispiraceae</taxon>
        <taxon>Winmispira</taxon>
    </lineage>
</organism>
<dbReference type="GO" id="GO:0007165">
    <property type="term" value="P:signal transduction"/>
    <property type="evidence" value="ECO:0007669"/>
    <property type="project" value="UniProtKB-KW"/>
</dbReference>
<dbReference type="GO" id="GO:0004888">
    <property type="term" value="F:transmembrane signaling receptor activity"/>
    <property type="evidence" value="ECO:0007669"/>
    <property type="project" value="TreeGrafter"/>
</dbReference>
<dbReference type="SUPFAM" id="SSF58104">
    <property type="entry name" value="Methyl-accepting chemotaxis protein (MCP) signaling domain"/>
    <property type="match status" value="1"/>
</dbReference>
<feature type="domain" description="Methyl-accepting transducer" evidence="5">
    <location>
        <begin position="338"/>
        <end position="567"/>
    </location>
</feature>
<dbReference type="GO" id="GO:0005886">
    <property type="term" value="C:plasma membrane"/>
    <property type="evidence" value="ECO:0007669"/>
    <property type="project" value="TreeGrafter"/>
</dbReference>
<sequence>MKLRTRLFLVVLATGFLLLLGMGSLLVQNHLSTQLEDVQLKTHHLLLAAGDFISASKDLIAYDTARRSTEYLEDILARWKESIATVEERIEGLSTHRGVRYLPPSLREDILAIPDLWRLNKRFFYQTEQQVNALLTDVQIPQRFRRGLLQIQVDLLTNQGESGMAGYYITQAMGYLYTTINVAEEFFSSQLMQLSSEVQTHVRRTKQLIQTGVISLLVLSILLSALLVIRITRSLSRRIRVINTLIGEIKTQRITPSIIRELDTLGGRRDELGEIALHTSQVMDVLRSFLLSVQQAAVEVETLKNALAAGLSESAASVEEITRNIGSFREMVEHLEQAIDVTGGAISSIAGRIEEIHRDIQRQASHIAESSSAIEEMNAAIQQASGLARERREGLQHLMELIRENGEKIAGTQEVISTVSREITNIQEIIEIIDSIAEQTNILSMNAAIESAHAGEAGKGFAVVAEEIRKLAESTEQHAGGITRALKGMTAQVTKALRTSNESAESFEHIREEMKKFTYSLEEIASIMTQLSTASTQILEHIHTITRITGKIKGESDEIAGRISEIHQAAESTQSTSLMVKQSIEEIERGIGEISKAMHEVDSLAQETKLRMDELKGRVHEFELEEAGKP</sequence>
<accession>G0GBB0</accession>
<dbReference type="RefSeq" id="WP_014625248.1">
    <property type="nucleotide sequence ID" value="NC_017583.1"/>
</dbReference>
<comment type="similarity">
    <text evidence="2">Belongs to the methyl-accepting chemotaxis (MCP) protein family.</text>
</comment>
<evidence type="ECO:0000256" key="3">
    <source>
        <dbReference type="PROSITE-ProRule" id="PRU00284"/>
    </source>
</evidence>